<dbReference type="InterPro" id="IPR011006">
    <property type="entry name" value="CheY-like_superfamily"/>
</dbReference>
<proteinExistence type="predicted"/>
<dbReference type="InterPro" id="IPR036097">
    <property type="entry name" value="HisK_dim/P_sf"/>
</dbReference>
<dbReference type="Gene3D" id="1.10.287.130">
    <property type="match status" value="1"/>
</dbReference>
<feature type="transmembrane region" description="Helical" evidence="11">
    <location>
        <begin position="245"/>
        <end position="262"/>
    </location>
</feature>
<dbReference type="InterPro" id="IPR036890">
    <property type="entry name" value="HATPase_C_sf"/>
</dbReference>
<dbReference type="InterPro" id="IPR005467">
    <property type="entry name" value="His_kinase_dom"/>
</dbReference>
<evidence type="ECO:0000313" key="14">
    <source>
        <dbReference type="EMBL" id="QJD86252.1"/>
    </source>
</evidence>
<feature type="transmembrane region" description="Helical" evidence="11">
    <location>
        <begin position="339"/>
        <end position="360"/>
    </location>
</feature>
<accession>A0A7Z2VNK3</accession>
<keyword evidence="9" id="KW-0902">Two-component regulatory system</keyword>
<evidence type="ECO:0000259" key="12">
    <source>
        <dbReference type="PROSITE" id="PS50109"/>
    </source>
</evidence>
<dbReference type="SMART" id="SM00448">
    <property type="entry name" value="REC"/>
    <property type="match status" value="1"/>
</dbReference>
<evidence type="ECO:0000256" key="3">
    <source>
        <dbReference type="ARBA" id="ARBA00012438"/>
    </source>
</evidence>
<dbReference type="SUPFAM" id="SSF55874">
    <property type="entry name" value="ATPase domain of HSP90 chaperone/DNA topoisomerase II/histidine kinase"/>
    <property type="match status" value="2"/>
</dbReference>
<dbReference type="GO" id="GO:0005886">
    <property type="term" value="C:plasma membrane"/>
    <property type="evidence" value="ECO:0007669"/>
    <property type="project" value="UniProtKB-SubCell"/>
</dbReference>
<feature type="transmembrane region" description="Helical" evidence="11">
    <location>
        <begin position="282"/>
        <end position="301"/>
    </location>
</feature>
<dbReference type="EC" id="2.7.13.3" evidence="3"/>
<evidence type="ECO:0000256" key="4">
    <source>
        <dbReference type="ARBA" id="ARBA00022553"/>
    </source>
</evidence>
<dbReference type="PANTHER" id="PTHR43547:SF2">
    <property type="entry name" value="HYBRID SIGNAL TRANSDUCTION HISTIDINE KINASE C"/>
    <property type="match status" value="1"/>
</dbReference>
<feature type="domain" description="Response regulatory" evidence="13">
    <location>
        <begin position="704"/>
        <end position="820"/>
    </location>
</feature>
<dbReference type="CDD" id="cd16922">
    <property type="entry name" value="HATPase_EvgS-ArcB-TorS-like"/>
    <property type="match status" value="1"/>
</dbReference>
<dbReference type="Pfam" id="PF02518">
    <property type="entry name" value="HATPase_c"/>
    <property type="match status" value="2"/>
</dbReference>
<keyword evidence="8" id="KW-0067">ATP-binding</keyword>
<feature type="transmembrane region" description="Helical" evidence="11">
    <location>
        <begin position="372"/>
        <end position="393"/>
    </location>
</feature>
<keyword evidence="11" id="KW-1133">Transmembrane helix</keyword>
<evidence type="ECO:0000256" key="1">
    <source>
        <dbReference type="ARBA" id="ARBA00000085"/>
    </source>
</evidence>
<dbReference type="SMART" id="SM00388">
    <property type="entry name" value="HisKA"/>
    <property type="match status" value="1"/>
</dbReference>
<dbReference type="InterPro" id="IPR004358">
    <property type="entry name" value="Sig_transdc_His_kin-like_C"/>
</dbReference>
<protein>
    <recommendedName>
        <fullName evidence="3">histidine kinase</fullName>
        <ecNumber evidence="3">2.7.13.3</ecNumber>
    </recommendedName>
</protein>
<dbReference type="InterPro" id="IPR011623">
    <property type="entry name" value="7TMR_DISM_rcpt_extracell_dom1"/>
</dbReference>
<feature type="transmembrane region" description="Helical" evidence="11">
    <location>
        <begin position="213"/>
        <end position="233"/>
    </location>
</feature>
<dbReference type="PROSITE" id="PS50109">
    <property type="entry name" value="HIS_KIN"/>
    <property type="match status" value="2"/>
</dbReference>
<dbReference type="Proteomes" id="UP000502248">
    <property type="component" value="Chromosome"/>
</dbReference>
<evidence type="ECO:0000256" key="8">
    <source>
        <dbReference type="ARBA" id="ARBA00022840"/>
    </source>
</evidence>
<dbReference type="KEGG" id="cheb:HH215_25850"/>
<dbReference type="Pfam" id="PF00512">
    <property type="entry name" value="HisKA"/>
    <property type="match status" value="1"/>
</dbReference>
<feature type="transmembrane region" description="Helical" evidence="11">
    <location>
        <begin position="12"/>
        <end position="32"/>
    </location>
</feature>
<dbReference type="AlphaFoldDB" id="A0A7Z2VNK3"/>
<evidence type="ECO:0000259" key="13">
    <source>
        <dbReference type="PROSITE" id="PS50110"/>
    </source>
</evidence>
<feature type="domain" description="Histidine kinase" evidence="12">
    <location>
        <begin position="449"/>
        <end position="668"/>
    </location>
</feature>
<evidence type="ECO:0000313" key="15">
    <source>
        <dbReference type="Proteomes" id="UP000502248"/>
    </source>
</evidence>
<dbReference type="Pfam" id="PF00072">
    <property type="entry name" value="Response_reg"/>
    <property type="match status" value="1"/>
</dbReference>
<feature type="transmembrane region" description="Helical" evidence="11">
    <location>
        <begin position="313"/>
        <end position="333"/>
    </location>
</feature>
<evidence type="ECO:0000256" key="6">
    <source>
        <dbReference type="ARBA" id="ARBA00022741"/>
    </source>
</evidence>
<dbReference type="CDD" id="cd17574">
    <property type="entry name" value="REC_OmpR"/>
    <property type="match status" value="1"/>
</dbReference>
<keyword evidence="5" id="KW-0808">Transferase</keyword>
<dbReference type="InterPro" id="IPR010559">
    <property type="entry name" value="Sig_transdc_His_kin_internal"/>
</dbReference>
<organism evidence="14 15">
    <name type="scientific">Cohnella herbarum</name>
    <dbReference type="NCBI Taxonomy" id="2728023"/>
    <lineage>
        <taxon>Bacteria</taxon>
        <taxon>Bacillati</taxon>
        <taxon>Bacillota</taxon>
        <taxon>Bacilli</taxon>
        <taxon>Bacillales</taxon>
        <taxon>Paenibacillaceae</taxon>
        <taxon>Cohnella</taxon>
    </lineage>
</organism>
<evidence type="ECO:0000256" key="7">
    <source>
        <dbReference type="ARBA" id="ARBA00022777"/>
    </source>
</evidence>
<reference evidence="14 15" key="1">
    <citation type="submission" date="2020-04" db="EMBL/GenBank/DDBJ databases">
        <title>Genome sequencing of novel species.</title>
        <authorList>
            <person name="Heo J."/>
            <person name="Kim S.-J."/>
            <person name="Kim J.-S."/>
            <person name="Hong S.-B."/>
            <person name="Kwon S.-W."/>
        </authorList>
    </citation>
    <scope>NUCLEOTIDE SEQUENCE [LARGE SCALE GENOMIC DNA]</scope>
    <source>
        <strain evidence="14 15">MFER-1</strain>
    </source>
</reference>
<dbReference type="InterPro" id="IPR003594">
    <property type="entry name" value="HATPase_dom"/>
</dbReference>
<keyword evidence="4 10" id="KW-0597">Phosphoprotein</keyword>
<dbReference type="InterPro" id="IPR003661">
    <property type="entry name" value="HisK_dim/P_dom"/>
</dbReference>
<dbReference type="SUPFAM" id="SSF52172">
    <property type="entry name" value="CheY-like"/>
    <property type="match status" value="1"/>
</dbReference>
<dbReference type="PRINTS" id="PR00344">
    <property type="entry name" value="BCTRLSENSOR"/>
</dbReference>
<dbReference type="InterPro" id="IPR001789">
    <property type="entry name" value="Sig_transdc_resp-reg_receiver"/>
</dbReference>
<keyword evidence="7" id="KW-0418">Kinase</keyword>
<sequence>MKSLKGGVTLLNRILAITVIPLLAIALLLGIYKFTVPNSDAPVAVQGVLDLSKWDLREQGIMRLDGEWELYPDKLLSPEDFRAGNAGASVKVEIPNAWYGINPLDSSEEPDIGTYRLTVKLKEKKGSFGIKTMNILNSHKLFVNGDPKGHSGNPAIDKADYEPGNTPYTAFFDSDDREIEIVIQVADHTYPTGGGFEDVLFGTQANMLRSANVIYGTELSGIFILLLFGGYHISIYTMRRKDKSYLYSGLFFLTMLVMLALLGDKLLLQLWPWVPYDASYRIYDFVGLSNMAILGFFLHHLDGKLLGKWHLRLLLSPIALFMLAAVALPTGIYKALGDWNWNYVLLVVAFYFYRAVRLYFKQDGELLNRKEIALLCGMLLSIVMIFVFGLFYYYGWVETDVGRRVAMLAVIAFMNTLLALRLNNATDQTEKLTEQLILRDQLKDEFLANTSHELKTPLHGIQNIASYLLEEKAGELTGKQRSELTLIQDTSTKLSALVNDLVDVVQLKHGELRLQETVLDVFVVAQTAFQVLEFELAGKDVRWINRIEPNTLVKGDENRVRQVLYNLIHNAIKHTKSGRIEISARQTGGHAAISVEDTGIGIPETSREAIFGYFEQADRSLPQDGYTGMGLGLFISRQLVERMGGTIGVEWSEPGQGTRMTFTLPAAYEGEAVRREREAASQARREVAASLSGLDIVDERREHTVLIVDDEASNIRILLNLLGEDYNVLTAFSAREALRKLEDHPRIDLMILDVMMPEMSGIDLCRNVRETRSVIDLPILFATVKDSLHDIELCFRSGGNDFIAKPFDPKTLTARVRTLLSMKTSMDQALKSEMAFLQAQIKPHFLYNAISSIISFCYTDGEKAAYLLSMLSRYLRFVFERDLHSMHVPLSMELELIQAYVEIEKARFGDRFEFRLLSDPGLDDLRIPSLSIQPFVENAIRHGLFEKEGQGTVTLTITDGNGYVRFDIADDGVGMADDMLYRLNTGDRPDDSGIGMTNVRRRLLAIPGASVTVDSALEQGTKVIVFLPKMEHGDQTAG</sequence>
<dbReference type="GO" id="GO:0005524">
    <property type="term" value="F:ATP binding"/>
    <property type="evidence" value="ECO:0007669"/>
    <property type="project" value="UniProtKB-KW"/>
</dbReference>
<dbReference type="PANTHER" id="PTHR43547">
    <property type="entry name" value="TWO-COMPONENT HISTIDINE KINASE"/>
    <property type="match status" value="1"/>
</dbReference>
<keyword evidence="11" id="KW-0472">Membrane</keyword>
<comment type="subcellular location">
    <subcellularLocation>
        <location evidence="2">Cell membrane</location>
        <topology evidence="2">Multi-pass membrane protein</topology>
    </subcellularLocation>
</comment>
<dbReference type="GO" id="GO:0000155">
    <property type="term" value="F:phosphorelay sensor kinase activity"/>
    <property type="evidence" value="ECO:0007669"/>
    <property type="project" value="InterPro"/>
</dbReference>
<evidence type="ECO:0000256" key="11">
    <source>
        <dbReference type="SAM" id="Phobius"/>
    </source>
</evidence>
<gene>
    <name evidence="14" type="ORF">HH215_25850</name>
</gene>
<keyword evidence="15" id="KW-1185">Reference proteome</keyword>
<dbReference type="SMART" id="SM00387">
    <property type="entry name" value="HATPase_c"/>
    <property type="match status" value="2"/>
</dbReference>
<evidence type="ECO:0000256" key="10">
    <source>
        <dbReference type="PROSITE-ProRule" id="PRU00169"/>
    </source>
</evidence>
<evidence type="ECO:0000256" key="9">
    <source>
        <dbReference type="ARBA" id="ARBA00023012"/>
    </source>
</evidence>
<dbReference type="Pfam" id="PF06580">
    <property type="entry name" value="His_kinase"/>
    <property type="match status" value="1"/>
</dbReference>
<dbReference type="RefSeq" id="WP_169282502.1">
    <property type="nucleotide sequence ID" value="NZ_CP051680.1"/>
</dbReference>
<comment type="catalytic activity">
    <reaction evidence="1">
        <text>ATP + protein L-histidine = ADP + protein N-phospho-L-histidine.</text>
        <dbReference type="EC" id="2.7.13.3"/>
    </reaction>
</comment>
<dbReference type="FunFam" id="3.30.565.10:FF:000006">
    <property type="entry name" value="Sensor histidine kinase WalK"/>
    <property type="match status" value="1"/>
</dbReference>
<dbReference type="EMBL" id="CP051680">
    <property type="protein sequence ID" value="QJD86252.1"/>
    <property type="molecule type" value="Genomic_DNA"/>
</dbReference>
<dbReference type="CDD" id="cd00082">
    <property type="entry name" value="HisKA"/>
    <property type="match status" value="1"/>
</dbReference>
<dbReference type="Gene3D" id="3.30.565.10">
    <property type="entry name" value="Histidine kinase-like ATPase, C-terminal domain"/>
    <property type="match status" value="2"/>
</dbReference>
<evidence type="ECO:0000256" key="2">
    <source>
        <dbReference type="ARBA" id="ARBA00004651"/>
    </source>
</evidence>
<dbReference type="Pfam" id="PF07695">
    <property type="entry name" value="7TMR-DISM_7TM"/>
    <property type="match status" value="1"/>
</dbReference>
<dbReference type="Gene3D" id="3.40.50.2300">
    <property type="match status" value="1"/>
</dbReference>
<name>A0A7Z2VNK3_9BACL</name>
<feature type="modified residue" description="4-aspartylphosphate" evidence="10">
    <location>
        <position position="753"/>
    </location>
</feature>
<keyword evidence="6" id="KW-0547">Nucleotide-binding</keyword>
<dbReference type="SUPFAM" id="SSF47384">
    <property type="entry name" value="Homodimeric domain of signal transducing histidine kinase"/>
    <property type="match status" value="1"/>
</dbReference>
<keyword evidence="11" id="KW-0812">Transmembrane</keyword>
<feature type="domain" description="Histidine kinase" evidence="12">
    <location>
        <begin position="932"/>
        <end position="1031"/>
    </location>
</feature>
<evidence type="ECO:0000256" key="5">
    <source>
        <dbReference type="ARBA" id="ARBA00022679"/>
    </source>
</evidence>
<dbReference type="PROSITE" id="PS50110">
    <property type="entry name" value="RESPONSE_REGULATORY"/>
    <property type="match status" value="1"/>
</dbReference>